<dbReference type="EC" id="1.14.14.17" evidence="6"/>
<evidence type="ECO:0000256" key="6">
    <source>
        <dbReference type="RuleBase" id="RU367121"/>
    </source>
</evidence>
<evidence type="ECO:0000313" key="9">
    <source>
        <dbReference type="EMBL" id="PKI34018.1"/>
    </source>
</evidence>
<gene>
    <name evidence="9" type="ORF">CRG98_045578</name>
</gene>
<dbReference type="EMBL" id="PGOL01006164">
    <property type="protein sequence ID" value="PKI34018.1"/>
    <property type="molecule type" value="Genomic_DNA"/>
</dbReference>
<feature type="domain" description="Squalene epoxidase" evidence="8">
    <location>
        <begin position="147"/>
        <end position="223"/>
    </location>
</feature>
<accession>A0A2I0HQN4</accession>
<comment type="cofactor">
    <cofactor evidence="1 6">
        <name>FAD</name>
        <dbReference type="ChEBI" id="CHEBI:57692"/>
    </cofactor>
</comment>
<keyword evidence="6" id="KW-1133">Transmembrane helix</keyword>
<dbReference type="GO" id="GO:0050660">
    <property type="term" value="F:flavin adenine dinucleotide binding"/>
    <property type="evidence" value="ECO:0007669"/>
    <property type="project" value="UniProtKB-UniRule"/>
</dbReference>
<dbReference type="STRING" id="22663.A0A2I0HQN4"/>
<comment type="catalytic activity">
    <reaction evidence="6">
        <text>squalene + reduced [NADPH--hemoprotein reductase] + O2 = (S)-2,3-epoxysqualene + oxidized [NADPH--hemoprotein reductase] + H2O + H(+)</text>
        <dbReference type="Rhea" id="RHEA:25282"/>
        <dbReference type="Rhea" id="RHEA-COMP:11964"/>
        <dbReference type="Rhea" id="RHEA-COMP:11965"/>
        <dbReference type="ChEBI" id="CHEBI:15377"/>
        <dbReference type="ChEBI" id="CHEBI:15378"/>
        <dbReference type="ChEBI" id="CHEBI:15379"/>
        <dbReference type="ChEBI" id="CHEBI:15440"/>
        <dbReference type="ChEBI" id="CHEBI:15441"/>
        <dbReference type="ChEBI" id="CHEBI:57618"/>
        <dbReference type="ChEBI" id="CHEBI:58210"/>
        <dbReference type="EC" id="1.14.14.17"/>
    </reaction>
</comment>
<dbReference type="AlphaFoldDB" id="A0A2I0HQN4"/>
<comment type="caution">
    <text evidence="9">The sequence shown here is derived from an EMBL/GenBank/DDBJ whole genome shotgun (WGS) entry which is preliminary data.</text>
</comment>
<organism evidence="9 10">
    <name type="scientific">Punica granatum</name>
    <name type="common">Pomegranate</name>
    <dbReference type="NCBI Taxonomy" id="22663"/>
    <lineage>
        <taxon>Eukaryota</taxon>
        <taxon>Viridiplantae</taxon>
        <taxon>Streptophyta</taxon>
        <taxon>Embryophyta</taxon>
        <taxon>Tracheophyta</taxon>
        <taxon>Spermatophyta</taxon>
        <taxon>Magnoliopsida</taxon>
        <taxon>eudicotyledons</taxon>
        <taxon>Gunneridae</taxon>
        <taxon>Pentapetalae</taxon>
        <taxon>rosids</taxon>
        <taxon>malvids</taxon>
        <taxon>Myrtales</taxon>
        <taxon>Lythraceae</taxon>
        <taxon>Punica</taxon>
    </lineage>
</organism>
<keyword evidence="5 6" id="KW-0472">Membrane</keyword>
<dbReference type="PANTHER" id="PTHR10835">
    <property type="entry name" value="SQUALENE MONOOXYGENASE"/>
    <property type="match status" value="1"/>
</dbReference>
<feature type="transmembrane region" description="Helical" evidence="6">
    <location>
        <begin position="202"/>
        <end position="221"/>
    </location>
</feature>
<dbReference type="UniPathway" id="UPA00767">
    <property type="reaction ID" value="UER00752"/>
</dbReference>
<keyword evidence="4 6" id="KW-0560">Oxidoreductase</keyword>
<dbReference type="GO" id="GO:0004506">
    <property type="term" value="F:squalene monooxygenase activity"/>
    <property type="evidence" value="ECO:0007669"/>
    <property type="project" value="UniProtKB-UniRule"/>
</dbReference>
<dbReference type="PANTHER" id="PTHR10835:SF0">
    <property type="entry name" value="SQUALENE MONOOXYGENASE"/>
    <property type="match status" value="1"/>
</dbReference>
<keyword evidence="3 6" id="KW-0274">FAD</keyword>
<name>A0A2I0HQN4_PUNGR</name>
<keyword evidence="10" id="KW-1185">Reference proteome</keyword>
<comment type="subcellular location">
    <subcellularLocation>
        <location evidence="6">Membrane</location>
        <topology evidence="6">Multi-pass membrane protein</topology>
    </subcellularLocation>
</comment>
<reference evidence="9 10" key="1">
    <citation type="submission" date="2017-11" db="EMBL/GenBank/DDBJ databases">
        <title>De-novo sequencing of pomegranate (Punica granatum L.) genome.</title>
        <authorList>
            <person name="Akparov Z."/>
            <person name="Amiraslanov A."/>
            <person name="Hajiyeva S."/>
            <person name="Abbasov M."/>
            <person name="Kaur K."/>
            <person name="Hamwieh A."/>
            <person name="Solovyev V."/>
            <person name="Salamov A."/>
            <person name="Braich B."/>
            <person name="Kosarev P."/>
            <person name="Mahmoud A."/>
            <person name="Hajiyev E."/>
            <person name="Babayeva S."/>
            <person name="Izzatullayeva V."/>
            <person name="Mammadov A."/>
            <person name="Mammadov A."/>
            <person name="Sharifova S."/>
            <person name="Ojaghi J."/>
            <person name="Eynullazada K."/>
            <person name="Bayramov B."/>
            <person name="Abdulazimova A."/>
            <person name="Shahmuradov I."/>
        </authorList>
    </citation>
    <scope>NUCLEOTIDE SEQUENCE [LARGE SCALE GENOMIC DNA]</scope>
    <source>
        <strain evidence="10">cv. AG2017</strain>
        <tissue evidence="9">Leaf</tissue>
    </source>
</reference>
<sequence>MTIEKPRKQQLAVAPAQGKKRQRNPRLKEAGQEVKKRRNEHENELTQYRVDMNIKVEYYHPLTGGGMTVALSDIVLRNPLQGCDLCEISMIQASALCKYLESFYTLHKIRRRKLITMPLYALELYEDKYVEVLGESSNDVVCSLLHQRINTLAGALSKVFCASPDPARKKIRQGSLYYLSLGEVFSKGPITLLLGLNPRRPLLLVLHFFDVAIYAVGCLMLPSLHLSASGPVPD</sequence>
<evidence type="ECO:0000259" key="8">
    <source>
        <dbReference type="Pfam" id="PF08491"/>
    </source>
</evidence>
<dbReference type="GO" id="GO:0016126">
    <property type="term" value="P:sterol biosynthetic process"/>
    <property type="evidence" value="ECO:0007669"/>
    <property type="project" value="UniProtKB-UniRule"/>
</dbReference>
<comment type="similarity">
    <text evidence="6">Belongs to the squalene monooxygenase family.</text>
</comment>
<dbReference type="InterPro" id="IPR013698">
    <property type="entry name" value="Squalene_epoxidase"/>
</dbReference>
<dbReference type="GO" id="GO:0005783">
    <property type="term" value="C:endoplasmic reticulum"/>
    <property type="evidence" value="ECO:0007669"/>
    <property type="project" value="TreeGrafter"/>
</dbReference>
<feature type="domain" description="Squalene epoxidase" evidence="8">
    <location>
        <begin position="59"/>
        <end position="112"/>
    </location>
</feature>
<protein>
    <recommendedName>
        <fullName evidence="6">Squalene monooxygenase</fullName>
        <ecNumber evidence="6">1.14.14.17</ecNumber>
    </recommendedName>
</protein>
<evidence type="ECO:0000256" key="1">
    <source>
        <dbReference type="ARBA" id="ARBA00001974"/>
    </source>
</evidence>
<evidence type="ECO:0000256" key="4">
    <source>
        <dbReference type="ARBA" id="ARBA00023002"/>
    </source>
</evidence>
<keyword evidence="2 6" id="KW-0285">Flavoprotein</keyword>
<comment type="function">
    <text evidence="6">Catalyzes the stereospecific oxidation of squalene to (S)-2,3-epoxysqualene, and is considered to be a rate-limiting enzyme in steroid biosynthesis.</text>
</comment>
<evidence type="ECO:0000256" key="3">
    <source>
        <dbReference type="ARBA" id="ARBA00022827"/>
    </source>
</evidence>
<dbReference type="InterPro" id="IPR040125">
    <property type="entry name" value="Squalene_monox"/>
</dbReference>
<evidence type="ECO:0000256" key="5">
    <source>
        <dbReference type="ARBA" id="ARBA00023136"/>
    </source>
</evidence>
<evidence type="ECO:0000313" key="10">
    <source>
        <dbReference type="Proteomes" id="UP000233551"/>
    </source>
</evidence>
<feature type="compositionally biased region" description="Basic and acidic residues" evidence="7">
    <location>
        <begin position="26"/>
        <end position="42"/>
    </location>
</feature>
<feature type="region of interest" description="Disordered" evidence="7">
    <location>
        <begin position="1"/>
        <end position="42"/>
    </location>
</feature>
<proteinExistence type="inferred from homology"/>
<evidence type="ECO:0000256" key="2">
    <source>
        <dbReference type="ARBA" id="ARBA00022630"/>
    </source>
</evidence>
<keyword evidence="6" id="KW-0812">Transmembrane</keyword>
<dbReference type="Pfam" id="PF08491">
    <property type="entry name" value="SE"/>
    <property type="match status" value="2"/>
</dbReference>
<comment type="caution">
    <text evidence="6">Lacks conserved residue(s) required for the propagation of feature annotation.</text>
</comment>
<dbReference type="GO" id="GO:0016020">
    <property type="term" value="C:membrane"/>
    <property type="evidence" value="ECO:0007669"/>
    <property type="project" value="UniProtKB-SubCell"/>
</dbReference>
<evidence type="ECO:0000256" key="7">
    <source>
        <dbReference type="SAM" id="MobiDB-lite"/>
    </source>
</evidence>
<dbReference type="Proteomes" id="UP000233551">
    <property type="component" value="Unassembled WGS sequence"/>
</dbReference>